<organism evidence="1 2">
    <name type="scientific">Rickenella mellea</name>
    <dbReference type="NCBI Taxonomy" id="50990"/>
    <lineage>
        <taxon>Eukaryota</taxon>
        <taxon>Fungi</taxon>
        <taxon>Dikarya</taxon>
        <taxon>Basidiomycota</taxon>
        <taxon>Agaricomycotina</taxon>
        <taxon>Agaricomycetes</taxon>
        <taxon>Hymenochaetales</taxon>
        <taxon>Rickenellaceae</taxon>
        <taxon>Rickenella</taxon>
    </lineage>
</organism>
<dbReference type="STRING" id="50990.A0A4Y7QAG7"/>
<evidence type="ECO:0000313" key="2">
    <source>
        <dbReference type="Proteomes" id="UP000294933"/>
    </source>
</evidence>
<protein>
    <submittedName>
        <fullName evidence="1">Uncharacterized protein</fullName>
    </submittedName>
</protein>
<dbReference type="EMBL" id="ML170169">
    <property type="protein sequence ID" value="TDL23810.1"/>
    <property type="molecule type" value="Genomic_DNA"/>
</dbReference>
<gene>
    <name evidence="1" type="ORF">BD410DRAFT_827663</name>
</gene>
<name>A0A4Y7QAG7_9AGAM</name>
<dbReference type="AlphaFoldDB" id="A0A4Y7QAG7"/>
<dbReference type="VEuPathDB" id="FungiDB:BD410DRAFT_827663"/>
<evidence type="ECO:0000313" key="1">
    <source>
        <dbReference type="EMBL" id="TDL23810.1"/>
    </source>
</evidence>
<dbReference type="OrthoDB" id="3058840at2759"/>
<sequence>MSDTTPSTQKEVYRNKNGFAQFPISSPAVKTEAEAADCYDLAHFVLEEMGTYFPTREKMKELSETPQTLASVKDRIARLTEDYQRDLAKLYAYCVQEQRMDMNDWYLQVDDVKYFDELPSDDAWREYYENLEAFHRRWSQVQGSSIRNTIEQFRYEHLQTILPLYKQRGILERAEEEARINRAARFPQSLSEYRSMDLKAAQVRIARFLMADPAKKEMMMTESRWAWRQTQPFVEEYGRNLDFKAEVQQMIQDVESRDPRNRLQNKT</sequence>
<keyword evidence="2" id="KW-1185">Reference proteome</keyword>
<proteinExistence type="predicted"/>
<reference evidence="1 2" key="1">
    <citation type="submission" date="2018-06" db="EMBL/GenBank/DDBJ databases">
        <title>A transcriptomic atlas of mushroom development highlights an independent origin of complex multicellularity.</title>
        <authorList>
            <consortium name="DOE Joint Genome Institute"/>
            <person name="Krizsan K."/>
            <person name="Almasi E."/>
            <person name="Merenyi Z."/>
            <person name="Sahu N."/>
            <person name="Viragh M."/>
            <person name="Koszo T."/>
            <person name="Mondo S."/>
            <person name="Kiss B."/>
            <person name="Balint B."/>
            <person name="Kues U."/>
            <person name="Barry K."/>
            <person name="Hegedus J.C."/>
            <person name="Henrissat B."/>
            <person name="Johnson J."/>
            <person name="Lipzen A."/>
            <person name="Ohm R."/>
            <person name="Nagy I."/>
            <person name="Pangilinan J."/>
            <person name="Yan J."/>
            <person name="Xiong Y."/>
            <person name="Grigoriev I.V."/>
            <person name="Hibbett D.S."/>
            <person name="Nagy L.G."/>
        </authorList>
    </citation>
    <scope>NUCLEOTIDE SEQUENCE [LARGE SCALE GENOMIC DNA]</scope>
    <source>
        <strain evidence="1 2">SZMC22713</strain>
    </source>
</reference>
<dbReference type="Proteomes" id="UP000294933">
    <property type="component" value="Unassembled WGS sequence"/>
</dbReference>
<accession>A0A4Y7QAG7</accession>